<keyword evidence="2" id="KW-1133">Transmembrane helix</keyword>
<dbReference type="Gene3D" id="1.25.40.10">
    <property type="entry name" value="Tetratricopeptide repeat domain"/>
    <property type="match status" value="1"/>
</dbReference>
<feature type="transmembrane region" description="Helical" evidence="2">
    <location>
        <begin position="43"/>
        <end position="63"/>
    </location>
</feature>
<dbReference type="EMBL" id="JBIRYL010000018">
    <property type="protein sequence ID" value="MFI2233921.1"/>
    <property type="molecule type" value="Genomic_DNA"/>
</dbReference>
<gene>
    <name evidence="3" type="ORF">ACH49Z_29135</name>
</gene>
<protein>
    <submittedName>
        <fullName evidence="3">Tol-pal system YbgF family protein</fullName>
    </submittedName>
</protein>
<dbReference type="InterPro" id="IPR011990">
    <property type="entry name" value="TPR-like_helical_dom_sf"/>
</dbReference>
<accession>A0ABW7W563</accession>
<feature type="repeat" description="TPR" evidence="1">
    <location>
        <begin position="261"/>
        <end position="294"/>
    </location>
</feature>
<feature type="transmembrane region" description="Helical" evidence="2">
    <location>
        <begin position="20"/>
        <end position="38"/>
    </location>
</feature>
<dbReference type="PROSITE" id="PS50005">
    <property type="entry name" value="TPR"/>
    <property type="match status" value="1"/>
</dbReference>
<organism evidence="3 4">
    <name type="scientific">Nocardia testacea</name>
    <dbReference type="NCBI Taxonomy" id="248551"/>
    <lineage>
        <taxon>Bacteria</taxon>
        <taxon>Bacillati</taxon>
        <taxon>Actinomycetota</taxon>
        <taxon>Actinomycetes</taxon>
        <taxon>Mycobacteriales</taxon>
        <taxon>Nocardiaceae</taxon>
        <taxon>Nocardia</taxon>
    </lineage>
</organism>
<reference evidence="3 4" key="1">
    <citation type="submission" date="2024-10" db="EMBL/GenBank/DDBJ databases">
        <title>The Natural Products Discovery Center: Release of the First 8490 Sequenced Strains for Exploring Actinobacteria Biosynthetic Diversity.</title>
        <authorList>
            <person name="Kalkreuter E."/>
            <person name="Kautsar S.A."/>
            <person name="Yang D."/>
            <person name="Bader C.D."/>
            <person name="Teijaro C.N."/>
            <person name="Fluegel L."/>
            <person name="Davis C.M."/>
            <person name="Simpson J.R."/>
            <person name="Lauterbach L."/>
            <person name="Steele A.D."/>
            <person name="Gui C."/>
            <person name="Meng S."/>
            <person name="Li G."/>
            <person name="Viehrig K."/>
            <person name="Ye F."/>
            <person name="Su P."/>
            <person name="Kiefer A.F."/>
            <person name="Nichols A."/>
            <person name="Cepeda A.J."/>
            <person name="Yan W."/>
            <person name="Fan B."/>
            <person name="Jiang Y."/>
            <person name="Adhikari A."/>
            <person name="Zheng C.-J."/>
            <person name="Schuster L."/>
            <person name="Cowan T.M."/>
            <person name="Smanski M.J."/>
            <person name="Chevrette M.G."/>
            <person name="De Carvalho L.P.S."/>
            <person name="Shen B."/>
        </authorList>
    </citation>
    <scope>NUCLEOTIDE SEQUENCE [LARGE SCALE GENOMIC DNA]</scope>
    <source>
        <strain evidence="3 4">NPDC019377</strain>
    </source>
</reference>
<keyword evidence="1" id="KW-0802">TPR repeat</keyword>
<keyword evidence="2" id="KW-0812">Transmembrane</keyword>
<comment type="caution">
    <text evidence="3">The sequence shown here is derived from an EMBL/GenBank/DDBJ whole genome shotgun (WGS) entry which is preliminary data.</text>
</comment>
<evidence type="ECO:0000256" key="1">
    <source>
        <dbReference type="PROSITE-ProRule" id="PRU00339"/>
    </source>
</evidence>
<keyword evidence="4" id="KW-1185">Reference proteome</keyword>
<dbReference type="InterPro" id="IPR019734">
    <property type="entry name" value="TPR_rpt"/>
</dbReference>
<sequence length="472" mass="50707">MSPENLFPESAEAGAGGRNPLGVALANASLLGVGYLMLGRRRLAAATLTVTVVLVAILVYAARSFWFEVVVLVWWSAVTAHGLRLATRQPGPGRPRTPARQWLLATAVTVPVVLTLALIRIDAHAIDQSVAEARAQGDCARATSAADRLWAGHYLAGAPLTARIDRTGHVCALLEDTEKKLNLAAAGDIGALTTGYELLNRVLTEWPGHEAMVARVLDEFLALLPGPGDCADAAVTDWLRERAPSGPVLGRAADAVDRVAPTALVGCADTLLKIGEWAQARDRYRRLLELYPRHALADRARKGVTRATQLIELDQLRALLGPAPGSTQPAYCRTPRAYSGAVPYRSTRPNKALLLGDNSSTVQFPADWRAGDVAGAVLILCVGETEFGSAVETCTYESDRDHRLFDLTFRKRAIPVRVFEVRTARLILDTRVEVGGATCPAKMSTFGDPGPDHYVTTTESDVRAAFAPMIDP</sequence>
<name>A0ABW7W563_9NOCA</name>
<evidence type="ECO:0000313" key="4">
    <source>
        <dbReference type="Proteomes" id="UP001611494"/>
    </source>
</evidence>
<proteinExistence type="predicted"/>
<dbReference type="RefSeq" id="WP_397066412.1">
    <property type="nucleotide sequence ID" value="NZ_JBIRYL010000018.1"/>
</dbReference>
<keyword evidence="2" id="KW-0472">Membrane</keyword>
<evidence type="ECO:0000313" key="3">
    <source>
        <dbReference type="EMBL" id="MFI2233921.1"/>
    </source>
</evidence>
<dbReference type="Proteomes" id="UP001611494">
    <property type="component" value="Unassembled WGS sequence"/>
</dbReference>
<evidence type="ECO:0000256" key="2">
    <source>
        <dbReference type="SAM" id="Phobius"/>
    </source>
</evidence>